<dbReference type="InterPro" id="IPR002885">
    <property type="entry name" value="PPR_rpt"/>
</dbReference>
<dbReference type="GO" id="GO:0008017">
    <property type="term" value="F:microtubule binding"/>
    <property type="evidence" value="ECO:0007669"/>
    <property type="project" value="TreeGrafter"/>
</dbReference>
<dbReference type="GO" id="GO:0051225">
    <property type="term" value="P:spindle assembly"/>
    <property type="evidence" value="ECO:0007669"/>
    <property type="project" value="InterPro"/>
</dbReference>
<protein>
    <recommendedName>
        <fullName evidence="5">Pentatricopeptide repeat-containing protein</fullName>
    </recommendedName>
</protein>
<dbReference type="AlphaFoldDB" id="W9RW88"/>
<evidence type="ECO:0000313" key="4">
    <source>
        <dbReference type="Proteomes" id="UP000030645"/>
    </source>
</evidence>
<name>W9RW88_9ROSA</name>
<dbReference type="Pfam" id="PF13041">
    <property type="entry name" value="PPR_2"/>
    <property type="match status" value="1"/>
</dbReference>
<evidence type="ECO:0000256" key="1">
    <source>
        <dbReference type="ARBA" id="ARBA00022737"/>
    </source>
</evidence>
<dbReference type="NCBIfam" id="TIGR00756">
    <property type="entry name" value="PPR"/>
    <property type="match status" value="1"/>
</dbReference>
<keyword evidence="4" id="KW-1185">Reference proteome</keyword>
<feature type="repeat" description="PPR" evidence="2">
    <location>
        <begin position="82"/>
        <end position="116"/>
    </location>
</feature>
<dbReference type="GO" id="GO:0070652">
    <property type="term" value="C:HAUS complex"/>
    <property type="evidence" value="ECO:0007669"/>
    <property type="project" value="InterPro"/>
</dbReference>
<proteinExistence type="predicted"/>
<dbReference type="PROSITE" id="PS51375">
    <property type="entry name" value="PPR"/>
    <property type="match status" value="1"/>
</dbReference>
<dbReference type="eggNOG" id="KOG4197">
    <property type="taxonomic scope" value="Eukaryota"/>
</dbReference>
<evidence type="ECO:0000256" key="2">
    <source>
        <dbReference type="PROSITE-ProRule" id="PRU00708"/>
    </source>
</evidence>
<dbReference type="InterPro" id="IPR011990">
    <property type="entry name" value="TPR-like_helical_dom_sf"/>
</dbReference>
<dbReference type="InterPro" id="IPR026797">
    <property type="entry name" value="HAUS_6"/>
</dbReference>
<dbReference type="PANTHER" id="PTHR16151:SF2">
    <property type="entry name" value="HAUS AUGMIN-LIKE COMPLEX SUBUNIT 6"/>
    <property type="match status" value="1"/>
</dbReference>
<reference evidence="4" key="1">
    <citation type="submission" date="2013-01" db="EMBL/GenBank/DDBJ databases">
        <title>Draft Genome Sequence of a Mulberry Tree, Morus notabilis C.K. Schneid.</title>
        <authorList>
            <person name="He N."/>
            <person name="Zhao S."/>
        </authorList>
    </citation>
    <scope>NUCLEOTIDE SEQUENCE</scope>
</reference>
<dbReference type="STRING" id="981085.W9RW88"/>
<dbReference type="Gene3D" id="1.25.40.10">
    <property type="entry name" value="Tetratricopeptide repeat domain"/>
    <property type="match status" value="1"/>
</dbReference>
<dbReference type="EMBL" id="KE344673">
    <property type="protein sequence ID" value="EXB75183.1"/>
    <property type="molecule type" value="Genomic_DNA"/>
</dbReference>
<keyword evidence="1" id="KW-0677">Repeat</keyword>
<sequence length="193" mass="22018">MSYNQHSNLCCFSSSQSNNLQSSNKVPAKLEQVDEGSTVNVAKVNVLKQKVEIFGIIYDSSQSKCSNIAYAHQMFYKLPKKDVFSWNAILGDHCKAGNLQEAHQLFVKMPDRNIVSWNNVISALARIALERRRFLKNAETAVQQQAMWSNLGHEMTAEFQGLCAEEAYLQQELEKLHDLRNKVKVEGEHWDDL</sequence>
<evidence type="ECO:0008006" key="5">
    <source>
        <dbReference type="Google" id="ProtNLM"/>
    </source>
</evidence>
<dbReference type="PANTHER" id="PTHR16151">
    <property type="entry name" value="HAUS AUGMIN-LIKE COMPLEX SUBUNIT 6"/>
    <property type="match status" value="1"/>
</dbReference>
<accession>W9RW88</accession>
<dbReference type="Proteomes" id="UP000030645">
    <property type="component" value="Unassembled WGS sequence"/>
</dbReference>
<gene>
    <name evidence="3" type="ORF">L484_025962</name>
</gene>
<dbReference type="GO" id="GO:1990498">
    <property type="term" value="C:mitotic spindle microtubule"/>
    <property type="evidence" value="ECO:0007669"/>
    <property type="project" value="TreeGrafter"/>
</dbReference>
<evidence type="ECO:0000313" key="3">
    <source>
        <dbReference type="EMBL" id="EXB75183.1"/>
    </source>
</evidence>
<organism evidence="3 4">
    <name type="scientific">Morus notabilis</name>
    <dbReference type="NCBI Taxonomy" id="981085"/>
    <lineage>
        <taxon>Eukaryota</taxon>
        <taxon>Viridiplantae</taxon>
        <taxon>Streptophyta</taxon>
        <taxon>Embryophyta</taxon>
        <taxon>Tracheophyta</taxon>
        <taxon>Spermatophyta</taxon>
        <taxon>Magnoliopsida</taxon>
        <taxon>eudicotyledons</taxon>
        <taxon>Gunneridae</taxon>
        <taxon>Pentapetalae</taxon>
        <taxon>rosids</taxon>
        <taxon>fabids</taxon>
        <taxon>Rosales</taxon>
        <taxon>Moraceae</taxon>
        <taxon>Moreae</taxon>
        <taxon>Morus</taxon>
    </lineage>
</organism>